<dbReference type="InterPro" id="IPR001130">
    <property type="entry name" value="TatD-like"/>
</dbReference>
<dbReference type="Pfam" id="PF01026">
    <property type="entry name" value="TatD_DNase"/>
    <property type="match status" value="1"/>
</dbReference>
<dbReference type="RefSeq" id="WP_381009071.1">
    <property type="nucleotide sequence ID" value="NZ_JBHTJF010000008.1"/>
</dbReference>
<dbReference type="SUPFAM" id="SSF51556">
    <property type="entry name" value="Metallo-dependent hydrolases"/>
    <property type="match status" value="1"/>
</dbReference>
<accession>A0ABW3GZK9</accession>
<evidence type="ECO:0000256" key="2">
    <source>
        <dbReference type="ARBA" id="ARBA00022801"/>
    </source>
</evidence>
<evidence type="ECO:0000313" key="3">
    <source>
        <dbReference type="EMBL" id="MFD0942517.1"/>
    </source>
</evidence>
<gene>
    <name evidence="3" type="ORF">ACFQ0V_01875</name>
</gene>
<keyword evidence="2 3" id="KW-0378">Hydrolase</keyword>
<dbReference type="CDD" id="cd01310">
    <property type="entry name" value="TatD_DNAse"/>
    <property type="match status" value="1"/>
</dbReference>
<protein>
    <submittedName>
        <fullName evidence="3">TatD family hydrolase</fullName>
        <ecNumber evidence="3">3.1.-.-</ecNumber>
    </submittedName>
</protein>
<organism evidence="3 4">
    <name type="scientific">Savagea faecisuis</name>
    <dbReference type="NCBI Taxonomy" id="1274803"/>
    <lineage>
        <taxon>Bacteria</taxon>
        <taxon>Bacillati</taxon>
        <taxon>Bacillota</taxon>
        <taxon>Bacilli</taxon>
        <taxon>Bacillales</taxon>
        <taxon>Caryophanaceae</taxon>
        <taxon>Savagea</taxon>
    </lineage>
</organism>
<reference evidence="4" key="1">
    <citation type="journal article" date="2019" name="Int. J. Syst. Evol. Microbiol.">
        <title>The Global Catalogue of Microorganisms (GCM) 10K type strain sequencing project: providing services to taxonomists for standard genome sequencing and annotation.</title>
        <authorList>
            <consortium name="The Broad Institute Genomics Platform"/>
            <consortium name="The Broad Institute Genome Sequencing Center for Infectious Disease"/>
            <person name="Wu L."/>
            <person name="Ma J."/>
        </authorList>
    </citation>
    <scope>NUCLEOTIDE SEQUENCE [LARGE SCALE GENOMIC DNA]</scope>
    <source>
        <strain evidence="4">CCUG 63563</strain>
    </source>
</reference>
<dbReference type="InterPro" id="IPR018228">
    <property type="entry name" value="DNase_TatD-rel_CS"/>
</dbReference>
<dbReference type="PIRSF" id="PIRSF005902">
    <property type="entry name" value="DNase_TatD"/>
    <property type="match status" value="1"/>
</dbReference>
<keyword evidence="4" id="KW-1185">Reference proteome</keyword>
<sequence>MLVDTHVHLNAEQYEEDVEEVIERAREVGVEKMVVVGFDTETIERAMELVERYDFLYAVIGWHPVDAIDCTEEDLNWIESLTKHPKVVGIGETGLDYHWDKSPKDVQIELFRKQIRLAKKLDLPIIIHNRDATADVVRILEEEEAHTVGGIMHCFSGSVEIARQCIDMNFMISLGGPVTFKNAKMPKKVATEIELEHLLVETDAPYLTPHPHRGKRNEPFYVTLVAEEIAKLKEITYEEVAEQTTANALKLFRIAD</sequence>
<dbReference type="Gene3D" id="3.20.20.140">
    <property type="entry name" value="Metal-dependent hydrolases"/>
    <property type="match status" value="1"/>
</dbReference>
<comment type="caution">
    <text evidence="3">The sequence shown here is derived from an EMBL/GenBank/DDBJ whole genome shotgun (WGS) entry which is preliminary data.</text>
</comment>
<dbReference type="PANTHER" id="PTHR46124:SF2">
    <property type="entry name" value="D-AMINOACYL-TRNA DEACYLASE"/>
    <property type="match status" value="1"/>
</dbReference>
<dbReference type="PANTHER" id="PTHR46124">
    <property type="entry name" value="D-AMINOACYL-TRNA DEACYLASE"/>
    <property type="match status" value="1"/>
</dbReference>
<dbReference type="NCBIfam" id="TIGR00010">
    <property type="entry name" value="YchF/TatD family DNA exonuclease"/>
    <property type="match status" value="1"/>
</dbReference>
<evidence type="ECO:0000313" key="4">
    <source>
        <dbReference type="Proteomes" id="UP001596976"/>
    </source>
</evidence>
<name>A0ABW3GZK9_9BACL</name>
<dbReference type="InterPro" id="IPR032466">
    <property type="entry name" value="Metal_Hydrolase"/>
</dbReference>
<keyword evidence="1" id="KW-0479">Metal-binding</keyword>
<dbReference type="EMBL" id="JBHTJF010000008">
    <property type="protein sequence ID" value="MFD0942517.1"/>
    <property type="molecule type" value="Genomic_DNA"/>
</dbReference>
<dbReference type="EC" id="3.1.-.-" evidence="3"/>
<dbReference type="InterPro" id="IPR015991">
    <property type="entry name" value="TatD/YcfH-like"/>
</dbReference>
<evidence type="ECO:0000256" key="1">
    <source>
        <dbReference type="ARBA" id="ARBA00022723"/>
    </source>
</evidence>
<dbReference type="PROSITE" id="PS01137">
    <property type="entry name" value="TATD_1"/>
    <property type="match status" value="1"/>
</dbReference>
<dbReference type="Proteomes" id="UP001596976">
    <property type="component" value="Unassembled WGS sequence"/>
</dbReference>
<proteinExistence type="predicted"/>
<dbReference type="GO" id="GO:0016787">
    <property type="term" value="F:hydrolase activity"/>
    <property type="evidence" value="ECO:0007669"/>
    <property type="project" value="UniProtKB-KW"/>
</dbReference>